<dbReference type="InterPro" id="IPR002205">
    <property type="entry name" value="Topo_IIA_dom_A"/>
</dbReference>
<feature type="region of interest" description="Disordered" evidence="8">
    <location>
        <begin position="811"/>
        <end position="830"/>
    </location>
</feature>
<dbReference type="NCBIfam" id="NF004044">
    <property type="entry name" value="PRK05561.1"/>
    <property type="match status" value="1"/>
</dbReference>
<dbReference type="Pfam" id="PF03989">
    <property type="entry name" value="DNA_gyraseA_C"/>
    <property type="match status" value="3"/>
</dbReference>
<dbReference type="Proteomes" id="UP001596514">
    <property type="component" value="Unassembled WGS sequence"/>
</dbReference>
<dbReference type="PANTHER" id="PTHR43493">
    <property type="entry name" value="DNA GYRASE/TOPOISOMERASE SUBUNIT A"/>
    <property type="match status" value="1"/>
</dbReference>
<keyword evidence="5 7" id="KW-0238">DNA-binding</keyword>
<dbReference type="Gene3D" id="3.90.199.10">
    <property type="entry name" value="Topoisomerase II, domain 5"/>
    <property type="match status" value="1"/>
</dbReference>
<dbReference type="InterPro" id="IPR006691">
    <property type="entry name" value="GyrA/parC_rep"/>
</dbReference>
<dbReference type="Gene3D" id="3.30.1360.40">
    <property type="match status" value="1"/>
</dbReference>
<comment type="catalytic activity">
    <reaction evidence="1 7">
        <text>ATP-dependent breakage, passage and rejoining of double-stranded DNA.</text>
        <dbReference type="EC" id="5.6.2.2"/>
    </reaction>
</comment>
<evidence type="ECO:0000256" key="6">
    <source>
        <dbReference type="ARBA" id="ARBA00023235"/>
    </source>
</evidence>
<evidence type="ECO:0000256" key="3">
    <source>
        <dbReference type="ARBA" id="ARBA00012895"/>
    </source>
</evidence>
<dbReference type="EC" id="5.6.2.2" evidence="3"/>
<protein>
    <recommendedName>
        <fullName evidence="3">DNA topoisomerase (ATP-hydrolyzing)</fullName>
        <ecNumber evidence="3">5.6.2.2</ecNumber>
    </recommendedName>
</protein>
<name>A0ABW2TEY8_9ACTN</name>
<dbReference type="InterPro" id="IPR013758">
    <property type="entry name" value="Topo_IIA_A/C_ab"/>
</dbReference>
<evidence type="ECO:0000313" key="10">
    <source>
        <dbReference type="EMBL" id="MFC7607152.1"/>
    </source>
</evidence>
<dbReference type="SUPFAM" id="SSF101904">
    <property type="entry name" value="GyrA/ParC C-terminal domain-like"/>
    <property type="match status" value="1"/>
</dbReference>
<dbReference type="InterPro" id="IPR013757">
    <property type="entry name" value="Topo_IIA_A_a_sf"/>
</dbReference>
<sequence length="830" mass="90178">MARRTTTPPTDEGFEERIVDIDVSTEMRTSFLEYAYSVIYQRALPDARDGLKPVQRRILYSMSEMGLRPDRGHVKSSRVVGDVMGKLHPHGDTAIYDALVRMAQPFSMRLPLIDGHGNFGSPDDMPAAMRYTEARLASAAMAVVQSIDEDTVDFKPNYDGQETEPTVMPSAFPNLLVNGATGIAVGMATNMAPHNLVEVVAAARHLIKKPEATLDDLMRFVPGPDLPTGGTIIGLDGIRDAYAKGRGTFRMRAKCAVEQVSPRRKGIVVTELPFNVGPERVVTKIRELVTAKKLQGISDLKDLSDRHKGLRLVIEIKNGFIPEAVLEELYRLTPMEETFGINNVALVDGEPRTLGLRELLQVYVDHRIDVVRRRSLYRRRKREERLHLVEGLIVALLNIDEVIRVIRSSDDSAQARERLTQTFQLSEIQANYILDTPLRRLTRYDKLELDRESQTLRDEIAELTAILSSDDRLRKVVSDELAQISKTFGTPRRTVLLESSGVARNVSVPLEVADDPCLVLFSSTGLLARTADASPLAGDGDRSAHDVLVSAVRSTVRGEVGVVTNQGRMIRVQVVDLPTLPRSANPPSLSGGHPVTEYVTFNPGETVVGIGSLDPDGPGLALGTAQGVVKRVVPDYPANRDDFEVIGLKDGDTVVGAVELTSEEHDLVFITSEAQLLRYPASVVRPQGRPAGGMAGVRLDGDAVVIWFGVVDPSRESRVVTIAGSSTALPGTQIGGAKVSDFAEYPPKGRGTGGVRVQRFLKGEDVLLLAWAGPGPARAVSAVGKPVPLPEELGRRDGSGVRLTHTVSAVGGSLCAEDDRQDQGEATSPE</sequence>
<dbReference type="SUPFAM" id="SSF56719">
    <property type="entry name" value="Type II DNA topoisomerase"/>
    <property type="match status" value="1"/>
</dbReference>
<evidence type="ECO:0000256" key="7">
    <source>
        <dbReference type="PROSITE-ProRule" id="PRU01384"/>
    </source>
</evidence>
<feature type="domain" description="Topo IIA-type catalytic" evidence="9">
    <location>
        <begin position="44"/>
        <end position="515"/>
    </location>
</feature>
<evidence type="ECO:0000313" key="11">
    <source>
        <dbReference type="Proteomes" id="UP001596514"/>
    </source>
</evidence>
<dbReference type="PANTHER" id="PTHR43493:SF5">
    <property type="entry name" value="DNA GYRASE SUBUNIT A, CHLOROPLASTIC_MITOCHONDRIAL"/>
    <property type="match status" value="1"/>
</dbReference>
<gene>
    <name evidence="10" type="ORF">ACFQVD_44390</name>
</gene>
<dbReference type="RefSeq" id="WP_343979147.1">
    <property type="nucleotide sequence ID" value="NZ_BAAAGK010000177.1"/>
</dbReference>
<dbReference type="Gene3D" id="1.10.268.10">
    <property type="entry name" value="Topoisomerase, domain 3"/>
    <property type="match status" value="1"/>
</dbReference>
<dbReference type="InterPro" id="IPR035516">
    <property type="entry name" value="Gyrase/topoIV_suA_C"/>
</dbReference>
<dbReference type="PROSITE" id="PS52040">
    <property type="entry name" value="TOPO_IIA"/>
    <property type="match status" value="1"/>
</dbReference>
<keyword evidence="4 7" id="KW-0799">Topoisomerase</keyword>
<reference evidence="11" key="1">
    <citation type="journal article" date="2019" name="Int. J. Syst. Evol. Microbiol.">
        <title>The Global Catalogue of Microorganisms (GCM) 10K type strain sequencing project: providing services to taxonomists for standard genome sequencing and annotation.</title>
        <authorList>
            <consortium name="The Broad Institute Genomics Platform"/>
            <consortium name="The Broad Institute Genome Sequencing Center for Infectious Disease"/>
            <person name="Wu L."/>
            <person name="Ma J."/>
        </authorList>
    </citation>
    <scope>NUCLEOTIDE SEQUENCE [LARGE SCALE GENOMIC DNA]</scope>
    <source>
        <strain evidence="11">JCM 10083</strain>
    </source>
</reference>
<proteinExistence type="inferred from homology"/>
<comment type="similarity">
    <text evidence="2">Belongs to the type II topoisomerase GyrA/ParC subunit family.</text>
</comment>
<dbReference type="SMART" id="SM00434">
    <property type="entry name" value="TOP4c"/>
    <property type="match status" value="1"/>
</dbReference>
<keyword evidence="11" id="KW-1185">Reference proteome</keyword>
<evidence type="ECO:0000259" key="9">
    <source>
        <dbReference type="PROSITE" id="PS52040"/>
    </source>
</evidence>
<dbReference type="InterPro" id="IPR050220">
    <property type="entry name" value="Type_II_DNA_Topoisomerases"/>
</dbReference>
<evidence type="ECO:0000256" key="5">
    <source>
        <dbReference type="ARBA" id="ARBA00023125"/>
    </source>
</evidence>
<comment type="caution">
    <text evidence="10">The sequence shown here is derived from an EMBL/GenBank/DDBJ whole genome shotgun (WGS) entry which is preliminary data.</text>
</comment>
<evidence type="ECO:0000256" key="2">
    <source>
        <dbReference type="ARBA" id="ARBA00008263"/>
    </source>
</evidence>
<evidence type="ECO:0000256" key="1">
    <source>
        <dbReference type="ARBA" id="ARBA00000185"/>
    </source>
</evidence>
<dbReference type="Gene3D" id="2.120.10.90">
    <property type="entry name" value="DNA gyrase/topoisomerase IV, subunit A, C-terminal"/>
    <property type="match status" value="1"/>
</dbReference>
<evidence type="ECO:0000256" key="4">
    <source>
        <dbReference type="ARBA" id="ARBA00023029"/>
    </source>
</evidence>
<keyword evidence="6 7" id="KW-0413">Isomerase</keyword>
<dbReference type="InterPro" id="IPR013760">
    <property type="entry name" value="Topo_IIA-like_dom_sf"/>
</dbReference>
<feature type="active site" description="O-(5'-phospho-DNA)-tyrosine intermediate" evidence="7">
    <location>
        <position position="131"/>
    </location>
</feature>
<organism evidence="10 11">
    <name type="scientific">Streptosporangium amethystogenes subsp. fukuiense</name>
    <dbReference type="NCBI Taxonomy" id="698418"/>
    <lineage>
        <taxon>Bacteria</taxon>
        <taxon>Bacillati</taxon>
        <taxon>Actinomycetota</taxon>
        <taxon>Actinomycetes</taxon>
        <taxon>Streptosporangiales</taxon>
        <taxon>Streptosporangiaceae</taxon>
        <taxon>Streptosporangium</taxon>
    </lineage>
</organism>
<accession>A0ABW2TEY8</accession>
<dbReference type="Pfam" id="PF00521">
    <property type="entry name" value="DNA_topoisoIV"/>
    <property type="match status" value="1"/>
</dbReference>
<dbReference type="CDD" id="cd00187">
    <property type="entry name" value="TOP4c"/>
    <property type="match status" value="1"/>
</dbReference>
<dbReference type="EMBL" id="JBHTEE010000001">
    <property type="protein sequence ID" value="MFC7607152.1"/>
    <property type="molecule type" value="Genomic_DNA"/>
</dbReference>
<evidence type="ECO:0000256" key="8">
    <source>
        <dbReference type="SAM" id="MobiDB-lite"/>
    </source>
</evidence>